<keyword evidence="2" id="KW-1185">Reference proteome</keyword>
<accession>J3LK97</accession>
<dbReference type="AlphaFoldDB" id="J3LK97"/>
<reference evidence="1" key="1">
    <citation type="journal article" date="2013" name="Nat. Commun.">
        <title>Whole-genome sequencing of Oryza brachyantha reveals mechanisms underlying Oryza genome evolution.</title>
        <authorList>
            <person name="Chen J."/>
            <person name="Huang Q."/>
            <person name="Gao D."/>
            <person name="Wang J."/>
            <person name="Lang Y."/>
            <person name="Liu T."/>
            <person name="Li B."/>
            <person name="Bai Z."/>
            <person name="Luis Goicoechea J."/>
            <person name="Liang C."/>
            <person name="Chen C."/>
            <person name="Zhang W."/>
            <person name="Sun S."/>
            <person name="Liao Y."/>
            <person name="Zhang X."/>
            <person name="Yang L."/>
            <person name="Song C."/>
            <person name="Wang M."/>
            <person name="Shi J."/>
            <person name="Liu G."/>
            <person name="Liu J."/>
            <person name="Zhou H."/>
            <person name="Zhou W."/>
            <person name="Yu Q."/>
            <person name="An N."/>
            <person name="Chen Y."/>
            <person name="Cai Q."/>
            <person name="Wang B."/>
            <person name="Liu B."/>
            <person name="Min J."/>
            <person name="Huang Y."/>
            <person name="Wu H."/>
            <person name="Li Z."/>
            <person name="Zhang Y."/>
            <person name="Yin Y."/>
            <person name="Song W."/>
            <person name="Jiang J."/>
            <person name="Jackson S.A."/>
            <person name="Wing R.A."/>
            <person name="Wang J."/>
            <person name="Chen M."/>
        </authorList>
    </citation>
    <scope>NUCLEOTIDE SEQUENCE [LARGE SCALE GENOMIC DNA]</scope>
    <source>
        <strain evidence="1">cv. IRGC 101232</strain>
    </source>
</reference>
<dbReference type="Proteomes" id="UP000006038">
    <property type="component" value="Chromosome 3"/>
</dbReference>
<proteinExistence type="predicted"/>
<reference evidence="1" key="2">
    <citation type="submission" date="2013-04" db="UniProtKB">
        <authorList>
            <consortium name="EnsemblPlants"/>
        </authorList>
    </citation>
    <scope>IDENTIFICATION</scope>
</reference>
<dbReference type="EnsemblPlants" id="OB03G14730.1">
    <property type="protein sequence ID" value="OB03G14730.1"/>
    <property type="gene ID" value="OB03G14730"/>
</dbReference>
<organism evidence="1">
    <name type="scientific">Oryza brachyantha</name>
    <name type="common">malo sina</name>
    <dbReference type="NCBI Taxonomy" id="4533"/>
    <lineage>
        <taxon>Eukaryota</taxon>
        <taxon>Viridiplantae</taxon>
        <taxon>Streptophyta</taxon>
        <taxon>Embryophyta</taxon>
        <taxon>Tracheophyta</taxon>
        <taxon>Spermatophyta</taxon>
        <taxon>Magnoliopsida</taxon>
        <taxon>Liliopsida</taxon>
        <taxon>Poales</taxon>
        <taxon>Poaceae</taxon>
        <taxon>BOP clade</taxon>
        <taxon>Oryzoideae</taxon>
        <taxon>Oryzeae</taxon>
        <taxon>Oryzinae</taxon>
        <taxon>Oryza</taxon>
    </lineage>
</organism>
<name>J3LK97_ORYBR</name>
<evidence type="ECO:0000313" key="1">
    <source>
        <dbReference type="EnsemblPlants" id="OB03G14730.1"/>
    </source>
</evidence>
<protein>
    <submittedName>
        <fullName evidence="1">Uncharacterized protein</fullName>
    </submittedName>
</protein>
<dbReference type="Gramene" id="OB03G14730.1">
    <property type="protein sequence ID" value="OB03G14730.1"/>
    <property type="gene ID" value="OB03G14730"/>
</dbReference>
<evidence type="ECO:0000313" key="2">
    <source>
        <dbReference type="Proteomes" id="UP000006038"/>
    </source>
</evidence>
<dbReference type="HOGENOM" id="CLU_1404422_0_0_1"/>
<sequence>MCFPTCLCIAAEHYNHCVMRSGGTATLCFPTCLCIAAEHYNHCVMRSGGTAGARNKATHSGSVSAPTFLSPHPQHHLFPTGKQCDQPQKRTAVPFRKFFVKKIFYWGRRCSPAATDPSSIATGFPNPLKWEIFNRRPLYRNQYKYRAIVYYGFYISEYIPRDTATGRQVQFHLSLALRLTVCSGGNVTVLILNQ</sequence>